<evidence type="ECO:0000256" key="14">
    <source>
        <dbReference type="SAM" id="Phobius"/>
    </source>
</evidence>
<evidence type="ECO:0000256" key="11">
    <source>
        <dbReference type="ARBA" id="ARBA00023201"/>
    </source>
</evidence>
<feature type="region of interest" description="Disordered" evidence="13">
    <location>
        <begin position="659"/>
        <end position="682"/>
    </location>
</feature>
<evidence type="ECO:0000256" key="10">
    <source>
        <dbReference type="ARBA" id="ARBA00023136"/>
    </source>
</evidence>
<reference evidence="18" key="1">
    <citation type="submission" date="2025-08" db="UniProtKB">
        <authorList>
            <consortium name="RefSeq"/>
        </authorList>
    </citation>
    <scope>IDENTIFICATION</scope>
</reference>
<feature type="domain" description="Sodium/hydrogen exchanger regulatory region" evidence="16">
    <location>
        <begin position="580"/>
        <end position="669"/>
    </location>
</feature>
<dbReference type="OrthoDB" id="196264at2759"/>
<proteinExistence type="inferred from homology"/>
<feature type="transmembrane region" description="Helical" evidence="14">
    <location>
        <begin position="421"/>
        <end position="442"/>
    </location>
</feature>
<feature type="transmembrane region" description="Helical" evidence="14">
    <location>
        <begin position="351"/>
        <end position="374"/>
    </location>
</feature>
<evidence type="ECO:0000256" key="4">
    <source>
        <dbReference type="ARBA" id="ARBA00022449"/>
    </source>
</evidence>
<keyword evidence="6 12" id="KW-0812">Transmembrane</keyword>
<feature type="region of interest" description="Disordered" evidence="13">
    <location>
        <begin position="715"/>
        <end position="821"/>
    </location>
</feature>
<dbReference type="PANTHER" id="PTHR10110:SF196">
    <property type="entry name" value="SODIUM_HYDROGEN EXCHANGER"/>
    <property type="match status" value="1"/>
</dbReference>
<keyword evidence="17" id="KW-1185">Reference proteome</keyword>
<keyword evidence="11 12" id="KW-0739">Sodium transport</keyword>
<evidence type="ECO:0000256" key="1">
    <source>
        <dbReference type="ARBA" id="ARBA00004651"/>
    </source>
</evidence>
<organism evidence="17 18">
    <name type="scientific">Clupea harengus</name>
    <name type="common">Atlantic herring</name>
    <dbReference type="NCBI Taxonomy" id="7950"/>
    <lineage>
        <taxon>Eukaryota</taxon>
        <taxon>Metazoa</taxon>
        <taxon>Chordata</taxon>
        <taxon>Craniata</taxon>
        <taxon>Vertebrata</taxon>
        <taxon>Euteleostomi</taxon>
        <taxon>Actinopterygii</taxon>
        <taxon>Neopterygii</taxon>
        <taxon>Teleostei</taxon>
        <taxon>Clupei</taxon>
        <taxon>Clupeiformes</taxon>
        <taxon>Clupeoidei</taxon>
        <taxon>Clupeidae</taxon>
        <taxon>Clupea</taxon>
    </lineage>
</organism>
<accession>A0A6P8GQK2</accession>
<dbReference type="KEGG" id="char:105908636"/>
<name>A0A6P8GQK2_CLUHA</name>
<dbReference type="GO" id="GO:0005886">
    <property type="term" value="C:plasma membrane"/>
    <property type="evidence" value="ECO:0007669"/>
    <property type="project" value="UniProtKB-SubCell"/>
</dbReference>
<dbReference type="GO" id="GO:0015385">
    <property type="term" value="F:sodium:proton antiporter activity"/>
    <property type="evidence" value="ECO:0007669"/>
    <property type="project" value="InterPro"/>
</dbReference>
<feature type="transmembrane region" description="Helical" evidence="14">
    <location>
        <begin position="158"/>
        <end position="181"/>
    </location>
</feature>
<keyword evidence="3 12" id="KW-0813">Transport</keyword>
<evidence type="ECO:0000256" key="6">
    <source>
        <dbReference type="ARBA" id="ARBA00022692"/>
    </source>
</evidence>
<evidence type="ECO:0000259" key="16">
    <source>
        <dbReference type="Pfam" id="PF16644"/>
    </source>
</evidence>
<dbReference type="Pfam" id="PF00999">
    <property type="entry name" value="Na_H_Exchanger"/>
    <property type="match status" value="1"/>
</dbReference>
<dbReference type="PRINTS" id="PR01084">
    <property type="entry name" value="NAHEXCHNGR"/>
</dbReference>
<comment type="similarity">
    <text evidence="2 12">Belongs to the monovalent cation:proton antiporter 1 (CPA1) transporter (TC 2.A.36) family.</text>
</comment>
<keyword evidence="8" id="KW-0915">Sodium</keyword>
<dbReference type="InterPro" id="IPR018422">
    <property type="entry name" value="Cation/H_exchanger_CPA1"/>
</dbReference>
<sequence>MGGHWISLHFLTFVTITSLLGSGAKGEIPPRPINTAGPPITQNNGPQSFPEAAKTNLPLFTVDYSRIQIPFEITLWVLLASFAKIGFHVYNKITIWVPESCLLIAVGLIVGSIMHAVHEEPPAVLSSNVFFLYMLPPIVLDSGYFMPTRAFFENIGTVLWFAVVGTLWNSIGIGISLFTICQIEAFGVQDINLQENLLFAAIISAVDPVAVLTVFEDVNVNEQLYIVVFGECLFNDAVTVVLYNLFNHVAELPVVDAPDVFLGVARFFVVGLGGVLFGFLFGVVASFTTRFTGKVGEIEPLFIFMYSYLAYLVAELFAISSIMAIVTCALTMKYYVEENVSQRSCTTIRHVIKMMGSVSETLIFFFLGVVTITTEHEWNWGYISFTLLFAVVWRGLGVLVLTQIINPFRTIPFNLKDQFGLAYGGLRGAISFALVFTLPENIGRKKLFITATIVIIIFTVFIQGISIRPLIELMNVRKTNRNLDTINVEVHSRTMEHTIAGIEDLCGQWSHHYWKDKFIKFNNSFIRKILIRDSRAESSIVALYKKLELQNAMEILDSVSADISDTPLDELLPDKKPSSNPKKKFHATDLRNMHDILSKNMYKIRQRTVAYTSKYAMPNDTRSKEILIRRHASIRRSIRPGSFQNPDVARSHKYLSLPAGQNLDSQFPPKRMSHVGDSDTMSEMGYPAVRARFGRAQRPSSSSGMPLQMLDTVREAPSSVSLVDEQQPLRDSHSHSHRAPHLAGSRAPIPRQRNGSSGDNGDTARGPREEEEEAAGEEEEEQQQQQPLSPPHSWAPARQGEGRAQAPLLRPQWKPRPQPRP</sequence>
<keyword evidence="7 14" id="KW-1133">Transmembrane helix</keyword>
<feature type="transmembrane region" description="Helical" evidence="14">
    <location>
        <begin position="380"/>
        <end position="401"/>
    </location>
</feature>
<evidence type="ECO:0000256" key="7">
    <source>
        <dbReference type="ARBA" id="ARBA00022989"/>
    </source>
</evidence>
<dbReference type="GO" id="GO:0015386">
    <property type="term" value="F:potassium:proton antiporter activity"/>
    <property type="evidence" value="ECO:0007669"/>
    <property type="project" value="TreeGrafter"/>
</dbReference>
<keyword evidence="9 12" id="KW-0406">Ion transport</keyword>
<feature type="domain" description="Cation/H+ exchanger transmembrane" evidence="15">
    <location>
        <begin position="78"/>
        <end position="471"/>
    </location>
</feature>
<evidence type="ECO:0000256" key="9">
    <source>
        <dbReference type="ARBA" id="ARBA00023065"/>
    </source>
</evidence>
<dbReference type="InterPro" id="IPR004709">
    <property type="entry name" value="NaH_exchanger"/>
</dbReference>
<evidence type="ECO:0000313" key="17">
    <source>
        <dbReference type="Proteomes" id="UP000515152"/>
    </source>
</evidence>
<dbReference type="Proteomes" id="UP000515152">
    <property type="component" value="Chromosome 2"/>
</dbReference>
<dbReference type="InterPro" id="IPR006153">
    <property type="entry name" value="Cation/H_exchanger_TM"/>
</dbReference>
<evidence type="ECO:0000256" key="12">
    <source>
        <dbReference type="RuleBase" id="RU003722"/>
    </source>
</evidence>
<dbReference type="GO" id="GO:0098719">
    <property type="term" value="P:sodium ion import across plasma membrane"/>
    <property type="evidence" value="ECO:0007669"/>
    <property type="project" value="TreeGrafter"/>
</dbReference>
<evidence type="ECO:0000256" key="2">
    <source>
        <dbReference type="ARBA" id="ARBA00007367"/>
    </source>
</evidence>
<dbReference type="Gene3D" id="6.10.140.1330">
    <property type="match status" value="1"/>
</dbReference>
<dbReference type="RefSeq" id="XP_031440046.1">
    <property type="nucleotide sequence ID" value="XM_031584186.2"/>
</dbReference>
<feature type="transmembrane region" description="Helical" evidence="14">
    <location>
        <begin position="267"/>
        <end position="288"/>
    </location>
</feature>
<gene>
    <name evidence="18" type="primary">slc9a2</name>
</gene>
<comment type="subcellular location">
    <subcellularLocation>
        <location evidence="1">Cell membrane</location>
        <topology evidence="1">Multi-pass membrane protein</topology>
    </subcellularLocation>
</comment>
<keyword evidence="5" id="KW-1003">Cell membrane</keyword>
<dbReference type="GeneID" id="105908636"/>
<dbReference type="GO" id="GO:0051453">
    <property type="term" value="P:regulation of intracellular pH"/>
    <property type="evidence" value="ECO:0007669"/>
    <property type="project" value="TreeGrafter"/>
</dbReference>
<evidence type="ECO:0000256" key="8">
    <source>
        <dbReference type="ARBA" id="ARBA00023053"/>
    </source>
</evidence>
<feature type="transmembrane region" description="Helical" evidence="14">
    <location>
        <begin position="224"/>
        <end position="246"/>
    </location>
</feature>
<feature type="transmembrane region" description="Helical" evidence="14">
    <location>
        <begin position="308"/>
        <end position="330"/>
    </location>
</feature>
<evidence type="ECO:0000259" key="15">
    <source>
        <dbReference type="Pfam" id="PF00999"/>
    </source>
</evidence>
<dbReference type="AlphaFoldDB" id="A0A6P8GQK2"/>
<keyword evidence="4 12" id="KW-0050">Antiport</keyword>
<feature type="compositionally biased region" description="Acidic residues" evidence="13">
    <location>
        <begin position="769"/>
        <end position="782"/>
    </location>
</feature>
<keyword evidence="10 14" id="KW-0472">Membrane</keyword>
<feature type="transmembrane region" description="Helical" evidence="14">
    <location>
        <begin position="448"/>
        <end position="471"/>
    </location>
</feature>
<dbReference type="CTD" id="6549"/>
<dbReference type="Gene3D" id="6.10.250.2020">
    <property type="match status" value="1"/>
</dbReference>
<dbReference type="PANTHER" id="PTHR10110">
    <property type="entry name" value="SODIUM/HYDROGEN EXCHANGER"/>
    <property type="match status" value="1"/>
</dbReference>
<evidence type="ECO:0000313" key="18">
    <source>
        <dbReference type="RefSeq" id="XP_031440046.1"/>
    </source>
</evidence>
<protein>
    <recommendedName>
        <fullName evidence="12">Sodium/hydrogen exchanger</fullName>
    </recommendedName>
</protein>
<feature type="transmembrane region" description="Helical" evidence="14">
    <location>
        <begin position="129"/>
        <end position="146"/>
    </location>
</feature>
<feature type="transmembrane region" description="Helical" evidence="14">
    <location>
        <begin position="73"/>
        <end position="90"/>
    </location>
</feature>
<dbReference type="Pfam" id="PF16644">
    <property type="entry name" value="NEXCaM_BD"/>
    <property type="match status" value="1"/>
</dbReference>
<dbReference type="InterPro" id="IPR032103">
    <property type="entry name" value="NHE_CaM-bd"/>
</dbReference>
<evidence type="ECO:0000256" key="3">
    <source>
        <dbReference type="ARBA" id="ARBA00022448"/>
    </source>
</evidence>
<evidence type="ECO:0000256" key="5">
    <source>
        <dbReference type="ARBA" id="ARBA00022475"/>
    </source>
</evidence>
<evidence type="ECO:0000256" key="13">
    <source>
        <dbReference type="SAM" id="MobiDB-lite"/>
    </source>
</evidence>
<feature type="transmembrane region" description="Helical" evidence="14">
    <location>
        <begin position="6"/>
        <end position="24"/>
    </location>
</feature>
<dbReference type="NCBIfam" id="TIGR00840">
    <property type="entry name" value="b_cpa1"/>
    <property type="match status" value="1"/>
</dbReference>
<feature type="transmembrane region" description="Helical" evidence="14">
    <location>
        <begin position="96"/>
        <end position="117"/>
    </location>
</feature>